<accession>A0ABQ3EDD0</accession>
<feature type="compositionally biased region" description="Basic residues" evidence="7">
    <location>
        <begin position="11"/>
        <end position="23"/>
    </location>
</feature>
<gene>
    <name evidence="8" type="ORF">GCM10007094_24610</name>
</gene>
<dbReference type="InterPro" id="IPR004960">
    <property type="entry name" value="LipA_acyltrans"/>
</dbReference>
<comment type="caution">
    <text evidence="8">The sequence shown here is derived from an EMBL/GenBank/DDBJ whole genome shotgun (WGS) entry which is preliminary data.</text>
</comment>
<evidence type="ECO:0000256" key="6">
    <source>
        <dbReference type="ARBA" id="ARBA00023315"/>
    </source>
</evidence>
<evidence type="ECO:0000256" key="2">
    <source>
        <dbReference type="ARBA" id="ARBA00022475"/>
    </source>
</evidence>
<evidence type="ECO:0000256" key="5">
    <source>
        <dbReference type="ARBA" id="ARBA00023136"/>
    </source>
</evidence>
<dbReference type="PANTHER" id="PTHR30606:SF9">
    <property type="entry name" value="LIPID A BIOSYNTHESIS LAUROYLTRANSFERASE"/>
    <property type="match status" value="1"/>
</dbReference>
<keyword evidence="4" id="KW-0808">Transferase</keyword>
<keyword evidence="5" id="KW-0472">Membrane</keyword>
<dbReference type="Proteomes" id="UP000637980">
    <property type="component" value="Unassembled WGS sequence"/>
</dbReference>
<dbReference type="EMBL" id="BMXE01000004">
    <property type="protein sequence ID" value="GHB34470.1"/>
    <property type="molecule type" value="Genomic_DNA"/>
</dbReference>
<evidence type="ECO:0000256" key="1">
    <source>
        <dbReference type="ARBA" id="ARBA00004533"/>
    </source>
</evidence>
<organism evidence="8 9">
    <name type="scientific">Pseudovibrio japonicus</name>
    <dbReference type="NCBI Taxonomy" id="366534"/>
    <lineage>
        <taxon>Bacteria</taxon>
        <taxon>Pseudomonadati</taxon>
        <taxon>Pseudomonadota</taxon>
        <taxon>Alphaproteobacteria</taxon>
        <taxon>Hyphomicrobiales</taxon>
        <taxon>Stappiaceae</taxon>
        <taxon>Pseudovibrio</taxon>
    </lineage>
</organism>
<feature type="region of interest" description="Disordered" evidence="7">
    <location>
        <begin position="1"/>
        <end position="23"/>
    </location>
</feature>
<proteinExistence type="predicted"/>
<keyword evidence="2" id="KW-1003">Cell membrane</keyword>
<evidence type="ECO:0000256" key="3">
    <source>
        <dbReference type="ARBA" id="ARBA00022519"/>
    </source>
</evidence>
<evidence type="ECO:0000256" key="4">
    <source>
        <dbReference type="ARBA" id="ARBA00022679"/>
    </source>
</evidence>
<dbReference type="CDD" id="cd07984">
    <property type="entry name" value="LPLAT_LABLAT-like"/>
    <property type="match status" value="1"/>
</dbReference>
<dbReference type="PANTHER" id="PTHR30606">
    <property type="entry name" value="LIPID A BIOSYNTHESIS LAUROYL ACYLTRANSFERASE"/>
    <property type="match status" value="1"/>
</dbReference>
<protein>
    <submittedName>
        <fullName evidence="8">Lauroyl acyltransferase</fullName>
    </submittedName>
</protein>
<name>A0ABQ3EDD0_9HYPH</name>
<evidence type="ECO:0000256" key="7">
    <source>
        <dbReference type="SAM" id="MobiDB-lite"/>
    </source>
</evidence>
<keyword evidence="3" id="KW-0997">Cell inner membrane</keyword>
<dbReference type="GO" id="GO:0016746">
    <property type="term" value="F:acyltransferase activity"/>
    <property type="evidence" value="ECO:0007669"/>
    <property type="project" value="UniProtKB-KW"/>
</dbReference>
<reference evidence="9" key="1">
    <citation type="journal article" date="2019" name="Int. J. Syst. Evol. Microbiol.">
        <title>The Global Catalogue of Microorganisms (GCM) 10K type strain sequencing project: providing services to taxonomists for standard genome sequencing and annotation.</title>
        <authorList>
            <consortium name="The Broad Institute Genomics Platform"/>
            <consortium name="The Broad Institute Genome Sequencing Center for Infectious Disease"/>
            <person name="Wu L."/>
            <person name="Ma J."/>
        </authorList>
    </citation>
    <scope>NUCLEOTIDE SEQUENCE [LARGE SCALE GENOMIC DNA]</scope>
    <source>
        <strain evidence="9">KCTC 12861</strain>
    </source>
</reference>
<dbReference type="Pfam" id="PF03279">
    <property type="entry name" value="Lip_A_acyltrans"/>
    <property type="match status" value="1"/>
</dbReference>
<comment type="subcellular location">
    <subcellularLocation>
        <location evidence="1">Cell inner membrane</location>
    </subcellularLocation>
</comment>
<keyword evidence="6 8" id="KW-0012">Acyltransferase</keyword>
<sequence>MDSSISPKANMKSKKKRRPLSRQQKLKFRAEWLALKFFGGILGSMPLDWASAFMGNTWRVIAPMTHRHARAKAHIMAAYPEMTHNEADKIIRDMWENLGRVAAETVLLSKINKDPSRVICVNPEVLEESIGEGAVIVTMHYGNWEVIASQADDCGMPVAGIYQRLKNPYSEDYLLRQRESLYKLGLYSKSHSTGSKLVSILRNKGSVAFVADVRDYRGVRVDFFNQTAAATHIPAALARSMNKRLIAIRSRRTSGSRFELVGKEIPVARTGDREQDAITTTQAIHDQFEEWIREEPSQWMWFMKKWV</sequence>
<evidence type="ECO:0000313" key="8">
    <source>
        <dbReference type="EMBL" id="GHB34470.1"/>
    </source>
</evidence>
<keyword evidence="9" id="KW-1185">Reference proteome</keyword>
<evidence type="ECO:0000313" key="9">
    <source>
        <dbReference type="Proteomes" id="UP000637980"/>
    </source>
</evidence>